<dbReference type="InterPro" id="IPR011051">
    <property type="entry name" value="RmlC_Cupin_sf"/>
</dbReference>
<dbReference type="EC" id="5.3.1.15" evidence="8"/>
<accession>A0ABS9K9F3</accession>
<comment type="similarity">
    <text evidence="7">Belongs to the D-lyxose ketol-isomerase family.</text>
</comment>
<keyword evidence="10" id="KW-1185">Reference proteome</keyword>
<keyword evidence="3" id="KW-0464">Manganese</keyword>
<keyword evidence="2" id="KW-0479">Metal-binding</keyword>
<evidence type="ECO:0000256" key="8">
    <source>
        <dbReference type="ARBA" id="ARBA00044972"/>
    </source>
</evidence>
<evidence type="ECO:0000256" key="6">
    <source>
        <dbReference type="ARBA" id="ARBA00044907"/>
    </source>
</evidence>
<comment type="caution">
    <text evidence="9">The sequence shown here is derived from an EMBL/GenBank/DDBJ whole genome shotgun (WGS) entry which is preliminary data.</text>
</comment>
<evidence type="ECO:0000313" key="10">
    <source>
        <dbReference type="Proteomes" id="UP001165366"/>
    </source>
</evidence>
<dbReference type="GO" id="GO:0016853">
    <property type="term" value="F:isomerase activity"/>
    <property type="evidence" value="ECO:0007669"/>
    <property type="project" value="UniProtKB-KW"/>
</dbReference>
<dbReference type="Pfam" id="PF07385">
    <property type="entry name" value="Lyx_isomer"/>
    <property type="match status" value="1"/>
</dbReference>
<dbReference type="InterPro" id="IPR014710">
    <property type="entry name" value="RmlC-like_jellyroll"/>
</dbReference>
<evidence type="ECO:0000256" key="5">
    <source>
        <dbReference type="ARBA" id="ARBA00023277"/>
    </source>
</evidence>
<dbReference type="SUPFAM" id="SSF51182">
    <property type="entry name" value="RmlC-like cupins"/>
    <property type="match status" value="1"/>
</dbReference>
<reference evidence="9" key="1">
    <citation type="submission" date="2022-01" db="EMBL/GenBank/DDBJ databases">
        <authorList>
            <person name="Wang Y."/>
        </authorList>
    </citation>
    <scope>NUCLEOTIDE SEQUENCE</scope>
    <source>
        <strain evidence="9">WB101</strain>
    </source>
</reference>
<dbReference type="EMBL" id="JAKLWS010000002">
    <property type="protein sequence ID" value="MCG2587489.1"/>
    <property type="molecule type" value="Genomic_DNA"/>
</dbReference>
<evidence type="ECO:0000256" key="2">
    <source>
        <dbReference type="ARBA" id="ARBA00022723"/>
    </source>
</evidence>
<protein>
    <recommendedName>
        <fullName evidence="8">D-lyxose ketol-isomerase</fullName>
        <ecNumber evidence="8">5.3.1.15</ecNumber>
    </recommendedName>
</protein>
<evidence type="ECO:0000256" key="3">
    <source>
        <dbReference type="ARBA" id="ARBA00023211"/>
    </source>
</evidence>
<gene>
    <name evidence="9" type="ORF">L6773_02845</name>
</gene>
<dbReference type="InterPro" id="IPR010864">
    <property type="entry name" value="D-lyxose_isomer"/>
</dbReference>
<dbReference type="Proteomes" id="UP001165366">
    <property type="component" value="Unassembled WGS sequence"/>
</dbReference>
<dbReference type="RefSeq" id="WP_237852333.1">
    <property type="nucleotide sequence ID" value="NZ_JAKLWS010000002.1"/>
</dbReference>
<evidence type="ECO:0000256" key="1">
    <source>
        <dbReference type="ARBA" id="ARBA00001936"/>
    </source>
</evidence>
<reference evidence="9" key="2">
    <citation type="submission" date="2024-05" db="EMBL/GenBank/DDBJ databases">
        <title>Rhodohalobacter halophilus gen. nov., sp. nov., a moderately halophilic member of the family Balneolaceae.</title>
        <authorList>
            <person name="Xia J."/>
        </authorList>
    </citation>
    <scope>NUCLEOTIDE SEQUENCE</scope>
    <source>
        <strain evidence="9">WB101</strain>
    </source>
</reference>
<comment type="catalytic activity">
    <reaction evidence="6">
        <text>D-lyxose = D-xylulose</text>
        <dbReference type="Rhea" id="RHEA:14201"/>
        <dbReference type="ChEBI" id="CHEBI:16789"/>
        <dbReference type="ChEBI" id="CHEBI:17140"/>
        <dbReference type="EC" id="5.3.1.15"/>
    </reaction>
</comment>
<comment type="cofactor">
    <cofactor evidence="1">
        <name>Mn(2+)</name>
        <dbReference type="ChEBI" id="CHEBI:29035"/>
    </cofactor>
</comment>
<dbReference type="Gene3D" id="2.60.120.10">
    <property type="entry name" value="Jelly Rolls"/>
    <property type="match status" value="1"/>
</dbReference>
<evidence type="ECO:0000256" key="4">
    <source>
        <dbReference type="ARBA" id="ARBA00023235"/>
    </source>
</evidence>
<keyword evidence="5" id="KW-0119">Carbohydrate metabolism</keyword>
<sequence length="187" mass="21215">MKRSEINAAIEKATRCFSEHHWNLPPNPKWDVTDFGLGDFKSAGLVLINLCEEDEYCEKLMYAEKDQVTPAHTHKIKKEDIICRNGELIVQVWAGQPGEWNSSFKMKVNGEYTSITSGDEIKLSRGERITLVPGVYHKFFPTSDECIIGEVSTANDDLNDNFFSDPEIGRFSSIIEDEDPIVKLVNE</sequence>
<evidence type="ECO:0000256" key="7">
    <source>
        <dbReference type="ARBA" id="ARBA00044951"/>
    </source>
</evidence>
<keyword evidence="4 9" id="KW-0413">Isomerase</keyword>
<organism evidence="9 10">
    <name type="scientific">Rhodohalobacter sulfatireducens</name>
    <dbReference type="NCBI Taxonomy" id="2911366"/>
    <lineage>
        <taxon>Bacteria</taxon>
        <taxon>Pseudomonadati</taxon>
        <taxon>Balneolota</taxon>
        <taxon>Balneolia</taxon>
        <taxon>Balneolales</taxon>
        <taxon>Balneolaceae</taxon>
        <taxon>Rhodohalobacter</taxon>
    </lineage>
</organism>
<evidence type="ECO:0000313" key="9">
    <source>
        <dbReference type="EMBL" id="MCG2587489.1"/>
    </source>
</evidence>
<proteinExistence type="inferred from homology"/>
<name>A0ABS9K9F3_9BACT</name>